<keyword evidence="1" id="KW-0812">Transmembrane</keyword>
<evidence type="ECO:0000313" key="3">
    <source>
        <dbReference type="Proteomes" id="UP000438914"/>
    </source>
</evidence>
<dbReference type="AlphaFoldDB" id="A0A7K0KBT1"/>
<comment type="caution">
    <text evidence="2">The sequence shown here is derived from an EMBL/GenBank/DDBJ whole genome shotgun (WGS) entry which is preliminary data.</text>
</comment>
<accession>A0A7K0KBT1</accession>
<keyword evidence="1" id="KW-0472">Membrane</keyword>
<feature type="transmembrane region" description="Helical" evidence="1">
    <location>
        <begin position="224"/>
        <end position="244"/>
    </location>
</feature>
<dbReference type="PROSITE" id="PS51257">
    <property type="entry name" value="PROKAR_LIPOPROTEIN"/>
    <property type="match status" value="1"/>
</dbReference>
<dbReference type="Proteomes" id="UP000438914">
    <property type="component" value="Unassembled WGS sequence"/>
</dbReference>
<evidence type="ECO:0000313" key="2">
    <source>
        <dbReference type="EMBL" id="MST83386.1"/>
    </source>
</evidence>
<name>A0A7K0KBT1_9BACT</name>
<sequence>MRIFRLLLIMFAVVFSLTGCYQSHHRNHAAFKFSERQIDSLSFFSTHHYTNNYNFVVKADSLSLISQMPEEYIGGLPTDSFIVRKGAHLVVADIHMVSSDNTDSVWVELANDSSAFGWARESYLLPRVMPDDPISQFISEFSNDHVLIFLCVIAVFAAGYAFWNIKRHKAHIVHFHDIDSFYPTLLCLTVAFSATLYASLQMYAPQMWQHFYYHPTLNPFSVPVPLMIFLCSVWAMPVIVLACVDDVRRQLSWGEGVLYLGGLAAMCAIDYIVFSITTLHYVGYLLLVAYVVFAIDRYLHVPHARYVCGNCGARLDHKGKCPYCGAINE</sequence>
<dbReference type="RefSeq" id="WP_154532942.1">
    <property type="nucleotide sequence ID" value="NZ_VUNG01000002.1"/>
</dbReference>
<feature type="transmembrane region" description="Helical" evidence="1">
    <location>
        <begin position="256"/>
        <end position="276"/>
    </location>
</feature>
<reference evidence="2 3" key="1">
    <citation type="submission" date="2019-08" db="EMBL/GenBank/DDBJ databases">
        <title>In-depth cultivation of the pig gut microbiome towards novel bacterial diversity and tailored functional studies.</title>
        <authorList>
            <person name="Wylensek D."/>
            <person name="Hitch T.C.A."/>
            <person name="Clavel T."/>
        </authorList>
    </citation>
    <scope>NUCLEOTIDE SEQUENCE [LARGE SCALE GENOMIC DNA]</scope>
    <source>
        <strain evidence="2 3">LKV-178-WT-2A</strain>
    </source>
</reference>
<organism evidence="2 3">
    <name type="scientific">Hallella mizrahii</name>
    <dbReference type="NCBI Taxonomy" id="2606637"/>
    <lineage>
        <taxon>Bacteria</taxon>
        <taxon>Pseudomonadati</taxon>
        <taxon>Bacteroidota</taxon>
        <taxon>Bacteroidia</taxon>
        <taxon>Bacteroidales</taxon>
        <taxon>Prevotellaceae</taxon>
        <taxon>Hallella</taxon>
    </lineage>
</organism>
<protein>
    <submittedName>
        <fullName evidence="2">Zinc ribbon domain-containing protein</fullName>
    </submittedName>
</protein>
<evidence type="ECO:0000256" key="1">
    <source>
        <dbReference type="SAM" id="Phobius"/>
    </source>
</evidence>
<dbReference type="EMBL" id="VUNG01000002">
    <property type="protein sequence ID" value="MST83386.1"/>
    <property type="molecule type" value="Genomic_DNA"/>
</dbReference>
<feature type="transmembrane region" description="Helical" evidence="1">
    <location>
        <begin position="145"/>
        <end position="163"/>
    </location>
</feature>
<feature type="transmembrane region" description="Helical" evidence="1">
    <location>
        <begin position="184"/>
        <end position="204"/>
    </location>
</feature>
<gene>
    <name evidence="2" type="ORF">FYJ73_01575</name>
</gene>
<keyword evidence="1" id="KW-1133">Transmembrane helix</keyword>
<proteinExistence type="predicted"/>
<keyword evidence="3" id="KW-1185">Reference proteome</keyword>
<feature type="transmembrane region" description="Helical" evidence="1">
    <location>
        <begin position="282"/>
        <end position="299"/>
    </location>
</feature>